<dbReference type="PANTHER" id="PTHR13271">
    <property type="entry name" value="UNCHARACTERIZED PUTATIVE METHYLTRANSFERASE"/>
    <property type="match status" value="1"/>
</dbReference>
<feature type="region of interest" description="Disordered" evidence="1">
    <location>
        <begin position="582"/>
        <end position="602"/>
    </location>
</feature>
<dbReference type="GO" id="GO:0032259">
    <property type="term" value="P:methylation"/>
    <property type="evidence" value="ECO:0007669"/>
    <property type="project" value="UniProtKB-KW"/>
</dbReference>
<dbReference type="CDD" id="cd10527">
    <property type="entry name" value="SET_LSMT"/>
    <property type="match status" value="1"/>
</dbReference>
<sequence length="629" mass="65753">MHLQGCVRQARRTPRLAVATAAAGPEAAPQQQESALQPFLRWAIANGVEGVGAADSKIALYEGEGGERGVVALQPIPSGQVVMRIPLRLAITDQVDDDDDADAQQAQQAQQERELPWSVRLAGRLLAKAAEGDACPWAPYLAVLPQQVPSPLTAFSWEDVQALEYQPMLRQLEHTTWLASSAGQQPGGSRFSREQWDWALSVVHSRTFGAPGPAGGVGVRMLVPLVDMLNHAGDFILSPPGSSNSAEGGPSVQAFENVRWDLRAPAGPEGEWAMEVAATRDISAGEEVLLSYGERGNDDFLLHYGFVPPRNPHDDVTLFTDIESAIDWWMDTFLPLGALPPERLQAAINSAYTSAEEQDSSAMAAERVLAAAPEAEAEIIRAELARIKLSAGGMVDGRLLAAFRSLYEAAAPALQQQQQGSSSSSSSNASSSSSSSSNASSSSSSSSNASSSSSSPAPLGGSWLEHLRRAVARRCQEVLAGMATPLLQDLERLAAWERHSGDAPHSWAAALTHYAAAIAAYEARCGGLLGAAAASGGSAAGASAEMAAVASSSGQPLLDAGAAGGQDAALAALLLQQARQAEQEQHKGSAASGGSELQSESSTSGTSILPVIYRAYKKLILADAILLAD</sequence>
<feature type="region of interest" description="Disordered" evidence="1">
    <location>
        <begin position="414"/>
        <end position="458"/>
    </location>
</feature>
<dbReference type="InterPro" id="IPR046341">
    <property type="entry name" value="SET_dom_sf"/>
</dbReference>
<feature type="domain" description="SET" evidence="2">
    <location>
        <begin position="56"/>
        <end position="293"/>
    </location>
</feature>
<gene>
    <name evidence="3" type="ORF">C2E21_6646</name>
</gene>
<dbReference type="PANTHER" id="PTHR13271:SF140">
    <property type="entry name" value="SET DOMAIN-CONTAINING PROTEIN"/>
    <property type="match status" value="1"/>
</dbReference>
<dbReference type="InterPro" id="IPR050600">
    <property type="entry name" value="SETD3_SETD6_MTase"/>
</dbReference>
<dbReference type="GO" id="GO:0016279">
    <property type="term" value="F:protein-lysine N-methyltransferase activity"/>
    <property type="evidence" value="ECO:0007669"/>
    <property type="project" value="TreeGrafter"/>
</dbReference>
<dbReference type="Gene3D" id="3.90.1410.10">
    <property type="entry name" value="set domain protein methyltransferase, domain 1"/>
    <property type="match status" value="1"/>
</dbReference>
<dbReference type="SUPFAM" id="SSF82199">
    <property type="entry name" value="SET domain"/>
    <property type="match status" value="1"/>
</dbReference>
<evidence type="ECO:0000313" key="4">
    <source>
        <dbReference type="Proteomes" id="UP000239899"/>
    </source>
</evidence>
<dbReference type="EMBL" id="LHPG02000013">
    <property type="protein sequence ID" value="PRW44382.1"/>
    <property type="molecule type" value="Genomic_DNA"/>
</dbReference>
<dbReference type="OrthoDB" id="341421at2759"/>
<proteinExistence type="predicted"/>
<dbReference type="Pfam" id="PF00856">
    <property type="entry name" value="SET"/>
    <property type="match status" value="1"/>
</dbReference>
<organism evidence="3 4">
    <name type="scientific">Chlorella sorokiniana</name>
    <name type="common">Freshwater green alga</name>
    <dbReference type="NCBI Taxonomy" id="3076"/>
    <lineage>
        <taxon>Eukaryota</taxon>
        <taxon>Viridiplantae</taxon>
        <taxon>Chlorophyta</taxon>
        <taxon>core chlorophytes</taxon>
        <taxon>Trebouxiophyceae</taxon>
        <taxon>Chlorellales</taxon>
        <taxon>Chlorellaceae</taxon>
        <taxon>Chlorella clade</taxon>
        <taxon>Chlorella</taxon>
    </lineage>
</organism>
<dbReference type="STRING" id="3076.A0A2P6TJW3"/>
<protein>
    <submittedName>
        <fullName evidence="3">Histone-lysine N-methyltransferase setd3</fullName>
    </submittedName>
</protein>
<evidence type="ECO:0000259" key="2">
    <source>
        <dbReference type="PROSITE" id="PS50280"/>
    </source>
</evidence>
<accession>A0A2P6TJW3</accession>
<name>A0A2P6TJW3_CHLSO</name>
<evidence type="ECO:0000313" key="3">
    <source>
        <dbReference type="EMBL" id="PRW44382.1"/>
    </source>
</evidence>
<dbReference type="Proteomes" id="UP000239899">
    <property type="component" value="Unassembled WGS sequence"/>
</dbReference>
<keyword evidence="4" id="KW-1185">Reference proteome</keyword>
<comment type="caution">
    <text evidence="3">The sequence shown here is derived from an EMBL/GenBank/DDBJ whole genome shotgun (WGS) entry which is preliminary data.</text>
</comment>
<feature type="compositionally biased region" description="Low complexity" evidence="1">
    <location>
        <begin position="414"/>
        <end position="455"/>
    </location>
</feature>
<dbReference type="PROSITE" id="PS50280">
    <property type="entry name" value="SET"/>
    <property type="match status" value="1"/>
</dbReference>
<evidence type="ECO:0000256" key="1">
    <source>
        <dbReference type="SAM" id="MobiDB-lite"/>
    </source>
</evidence>
<dbReference type="AlphaFoldDB" id="A0A2P6TJW3"/>
<dbReference type="InterPro" id="IPR001214">
    <property type="entry name" value="SET_dom"/>
</dbReference>
<reference evidence="3 4" key="1">
    <citation type="journal article" date="2018" name="Plant J.">
        <title>Genome sequences of Chlorella sorokiniana UTEX 1602 and Micractinium conductrix SAG 241.80: implications to maltose excretion by a green alga.</title>
        <authorList>
            <person name="Arriola M.B."/>
            <person name="Velmurugan N."/>
            <person name="Zhang Y."/>
            <person name="Plunkett M.H."/>
            <person name="Hondzo H."/>
            <person name="Barney B.M."/>
        </authorList>
    </citation>
    <scope>NUCLEOTIDE SEQUENCE [LARGE SCALE GENOMIC DNA]</scope>
    <source>
        <strain evidence="4">UTEX 1602</strain>
    </source>
</reference>